<comment type="caution">
    <text evidence="1">The sequence shown here is derived from an EMBL/GenBank/DDBJ whole genome shotgun (WGS) entry which is preliminary data.</text>
</comment>
<organism evidence="1 2">
    <name type="scientific">Araneus ventricosus</name>
    <name type="common">Orbweaver spider</name>
    <name type="synonym">Epeira ventricosa</name>
    <dbReference type="NCBI Taxonomy" id="182803"/>
    <lineage>
        <taxon>Eukaryota</taxon>
        <taxon>Metazoa</taxon>
        <taxon>Ecdysozoa</taxon>
        <taxon>Arthropoda</taxon>
        <taxon>Chelicerata</taxon>
        <taxon>Arachnida</taxon>
        <taxon>Araneae</taxon>
        <taxon>Araneomorphae</taxon>
        <taxon>Entelegynae</taxon>
        <taxon>Araneoidea</taxon>
        <taxon>Araneidae</taxon>
        <taxon>Araneus</taxon>
    </lineage>
</organism>
<reference evidence="1 2" key="1">
    <citation type="journal article" date="2019" name="Sci. Rep.">
        <title>Orb-weaving spider Araneus ventricosus genome elucidates the spidroin gene catalogue.</title>
        <authorList>
            <person name="Kono N."/>
            <person name="Nakamura H."/>
            <person name="Ohtoshi R."/>
            <person name="Moran D.A.P."/>
            <person name="Shinohara A."/>
            <person name="Yoshida Y."/>
            <person name="Fujiwara M."/>
            <person name="Mori M."/>
            <person name="Tomita M."/>
            <person name="Arakawa K."/>
        </authorList>
    </citation>
    <scope>NUCLEOTIDE SEQUENCE [LARGE SCALE GENOMIC DNA]</scope>
</reference>
<dbReference type="AlphaFoldDB" id="A0A4Y2HYB1"/>
<dbReference type="EMBL" id="BGPR01002256">
    <property type="protein sequence ID" value="GBM70534.1"/>
    <property type="molecule type" value="Genomic_DNA"/>
</dbReference>
<dbReference type="Proteomes" id="UP000499080">
    <property type="component" value="Unassembled WGS sequence"/>
</dbReference>
<protein>
    <submittedName>
        <fullName evidence="1">Uncharacterized protein</fullName>
    </submittedName>
</protein>
<keyword evidence="2" id="KW-1185">Reference proteome</keyword>
<name>A0A4Y2HYB1_ARAVE</name>
<accession>A0A4Y2HYB1</accession>
<gene>
    <name evidence="1" type="ORF">AVEN_35712_1</name>
</gene>
<sequence>MSRPRSRRFKTLFHKRIRRVWRATNHTYCSATDSETTTFGRFYTGKGCRAMSHMSAFPEFFVRSRSVKCKHHPSILHFLMKITPLGEAHAQKRGGFPNPLLNNSGSNVLQLVWCGSLEGGLPAQVPSSSSD</sequence>
<evidence type="ECO:0000313" key="2">
    <source>
        <dbReference type="Proteomes" id="UP000499080"/>
    </source>
</evidence>
<evidence type="ECO:0000313" key="1">
    <source>
        <dbReference type="EMBL" id="GBM70534.1"/>
    </source>
</evidence>
<proteinExistence type="predicted"/>